<sequence length="165" mass="18305">MPPTRSHLLASAQALCDAFATKADVETLLSHFSSTHQISAIEHGLPLAAPFLGRRFTGRTGPTSVPVYFQLLSKYLTYDSMSFSEWVVDTHAGKVSVKGAAKFTWTEGKGDGQSWDEEFVYVLDFDEECKVTDYQVWADSGAAYLAHRGELADKVKEFEQENKTS</sequence>
<organism evidence="1 2">
    <name type="scientific">Obba rivulosa</name>
    <dbReference type="NCBI Taxonomy" id="1052685"/>
    <lineage>
        <taxon>Eukaryota</taxon>
        <taxon>Fungi</taxon>
        <taxon>Dikarya</taxon>
        <taxon>Basidiomycota</taxon>
        <taxon>Agaricomycotina</taxon>
        <taxon>Agaricomycetes</taxon>
        <taxon>Polyporales</taxon>
        <taxon>Gelatoporiaceae</taxon>
        <taxon>Obba</taxon>
    </lineage>
</organism>
<evidence type="ECO:0000313" key="1">
    <source>
        <dbReference type="EMBL" id="OCH87390.1"/>
    </source>
</evidence>
<dbReference type="OrthoDB" id="3352776at2759"/>
<dbReference type="Proteomes" id="UP000250043">
    <property type="component" value="Unassembled WGS sequence"/>
</dbReference>
<dbReference type="AlphaFoldDB" id="A0A8E2AXS1"/>
<gene>
    <name evidence="1" type="ORF">OBBRIDRAFT_837434</name>
</gene>
<dbReference type="EMBL" id="KV722487">
    <property type="protein sequence ID" value="OCH87390.1"/>
    <property type="molecule type" value="Genomic_DNA"/>
</dbReference>
<name>A0A8E2AXS1_9APHY</name>
<keyword evidence="2" id="KW-1185">Reference proteome</keyword>
<proteinExistence type="predicted"/>
<reference evidence="1 2" key="1">
    <citation type="submission" date="2016-07" db="EMBL/GenBank/DDBJ databases">
        <title>Draft genome of the white-rot fungus Obba rivulosa 3A-2.</title>
        <authorList>
            <consortium name="DOE Joint Genome Institute"/>
            <person name="Miettinen O."/>
            <person name="Riley R."/>
            <person name="Acob R."/>
            <person name="Barry K."/>
            <person name="Cullen D."/>
            <person name="De Vries R."/>
            <person name="Hainaut M."/>
            <person name="Hatakka A."/>
            <person name="Henrissat B."/>
            <person name="Hilden K."/>
            <person name="Kuo R."/>
            <person name="Labutti K."/>
            <person name="Lipzen A."/>
            <person name="Makela M.R."/>
            <person name="Sandor L."/>
            <person name="Spatafora J.W."/>
            <person name="Grigoriev I.V."/>
            <person name="Hibbett D.S."/>
        </authorList>
    </citation>
    <scope>NUCLEOTIDE SEQUENCE [LARGE SCALE GENOMIC DNA]</scope>
    <source>
        <strain evidence="1 2">3A-2</strain>
    </source>
</reference>
<accession>A0A8E2AXS1</accession>
<evidence type="ECO:0000313" key="2">
    <source>
        <dbReference type="Proteomes" id="UP000250043"/>
    </source>
</evidence>
<protein>
    <submittedName>
        <fullName evidence="1">Uncharacterized protein</fullName>
    </submittedName>
</protein>